<sequence>MSETVYSHDQLSQLVDFRTNIAHQVKYADMVTGRSLARQVCDMDEQLPWASTQYSAVEDLQNYAQTGLWLALVAIGCWLATTLREIFNIVAHAAALNGIDVGDETVLEENEREEDERQTDQNVKFTRISRLRRNLLFLFVILPRGLVAVVLADTGTRYLANTIGLEDLILNAVALAFILDLDELIESAFAPRRARFLLDEIHALPIPRLYIPGYGRMNAGVQERLKSTIKLLLLVGGLIAAYTLLLWPLHHRIQLAINILCGGEKDFIFAVNPATGIIETTKSFEEAPEHLTREQRTVLRIADPVLFTVPEWDVTQAQLEDFWEDAPPAMHRKDPLSDAPSMNIINLLEAIELSDVTDQAGNMPCMDESYPRSVIRPQLLEVAQVERCAQVDLARCAWRNMTALRALCPETCGCDNAMNPAAGAFASTAFGCPKLCVWKSLRSPALHNAPCEDWTPEHFINDPYVENFLRGMFSSFLHKPEMKDAHIMQYRKQLEEHFWDLLPGPNKTLSLDLAVEHYASLGWVHDVVEGKWTIGLGIPHPRGLTGCAFFGSSEIKDLTGVRICRDRSEFDDFRGLRAQCAQTCECRKRMIGCPRTCPLPVE</sequence>
<evidence type="ECO:0000313" key="2">
    <source>
        <dbReference type="EMBL" id="CAK9011929.1"/>
    </source>
</evidence>
<dbReference type="Proteomes" id="UP001642484">
    <property type="component" value="Unassembled WGS sequence"/>
</dbReference>
<keyword evidence="3" id="KW-1185">Reference proteome</keyword>
<feature type="transmembrane region" description="Helical" evidence="1">
    <location>
        <begin position="134"/>
        <end position="152"/>
    </location>
</feature>
<evidence type="ECO:0000256" key="1">
    <source>
        <dbReference type="SAM" id="Phobius"/>
    </source>
</evidence>
<proteinExistence type="predicted"/>
<evidence type="ECO:0000313" key="3">
    <source>
        <dbReference type="Proteomes" id="UP001642484"/>
    </source>
</evidence>
<keyword evidence="1" id="KW-1133">Transmembrane helix</keyword>
<comment type="caution">
    <text evidence="2">The sequence shown here is derived from an EMBL/GenBank/DDBJ whole genome shotgun (WGS) entry which is preliminary data.</text>
</comment>
<gene>
    <name evidence="2" type="ORF">CCMP2556_LOCUS10655</name>
</gene>
<reference evidence="2 3" key="1">
    <citation type="submission" date="2024-02" db="EMBL/GenBank/DDBJ databases">
        <authorList>
            <person name="Chen Y."/>
            <person name="Shah S."/>
            <person name="Dougan E. K."/>
            <person name="Thang M."/>
            <person name="Chan C."/>
        </authorList>
    </citation>
    <scope>NUCLEOTIDE SEQUENCE [LARGE SCALE GENOMIC DNA]</scope>
</reference>
<feature type="transmembrane region" description="Helical" evidence="1">
    <location>
        <begin position="231"/>
        <end position="249"/>
    </location>
</feature>
<organism evidence="2 3">
    <name type="scientific">Durusdinium trenchii</name>
    <dbReference type="NCBI Taxonomy" id="1381693"/>
    <lineage>
        <taxon>Eukaryota</taxon>
        <taxon>Sar</taxon>
        <taxon>Alveolata</taxon>
        <taxon>Dinophyceae</taxon>
        <taxon>Suessiales</taxon>
        <taxon>Symbiodiniaceae</taxon>
        <taxon>Durusdinium</taxon>
    </lineage>
</organism>
<protein>
    <submittedName>
        <fullName evidence="2">Uncharacterized protein</fullName>
    </submittedName>
</protein>
<dbReference type="EMBL" id="CAXAMN010005003">
    <property type="protein sequence ID" value="CAK9011929.1"/>
    <property type="molecule type" value="Genomic_DNA"/>
</dbReference>
<keyword evidence="1" id="KW-0812">Transmembrane</keyword>
<keyword evidence="1" id="KW-0472">Membrane</keyword>
<accession>A0ABP0JC68</accession>
<feature type="transmembrane region" description="Helical" evidence="1">
    <location>
        <begin position="158"/>
        <end position="179"/>
    </location>
</feature>
<name>A0ABP0JC68_9DINO</name>